<evidence type="ECO:0000256" key="6">
    <source>
        <dbReference type="ARBA" id="ARBA00022741"/>
    </source>
</evidence>
<keyword evidence="2 13" id="KW-0813">Transport</keyword>
<proteinExistence type="inferred from homology"/>
<evidence type="ECO:0000256" key="12">
    <source>
        <dbReference type="NCBIfam" id="TIGR00437"/>
    </source>
</evidence>
<evidence type="ECO:0000256" key="14">
    <source>
        <dbReference type="SAM" id="MobiDB-lite"/>
    </source>
</evidence>
<dbReference type="RefSeq" id="WP_328986897.1">
    <property type="nucleotide sequence ID" value="NZ_CP121472.1"/>
</dbReference>
<dbReference type="CDD" id="cd01879">
    <property type="entry name" value="FeoB"/>
    <property type="match status" value="1"/>
</dbReference>
<keyword evidence="11 13" id="KW-0472">Membrane</keyword>
<keyword evidence="6" id="KW-0547">Nucleotide-binding</keyword>
<dbReference type="Pfam" id="PF07670">
    <property type="entry name" value="Gate"/>
    <property type="match status" value="2"/>
</dbReference>
<evidence type="ECO:0000256" key="7">
    <source>
        <dbReference type="ARBA" id="ARBA00022989"/>
    </source>
</evidence>
<keyword evidence="8 13" id="KW-0408">Iron</keyword>
<feature type="region of interest" description="Disordered" evidence="14">
    <location>
        <begin position="1"/>
        <end position="33"/>
    </location>
</feature>
<evidence type="ECO:0000313" key="16">
    <source>
        <dbReference type="EMBL" id="WPL16352.1"/>
    </source>
</evidence>
<evidence type="ECO:0000313" key="17">
    <source>
        <dbReference type="Proteomes" id="UP001432180"/>
    </source>
</evidence>
<dbReference type="InterPro" id="IPR041069">
    <property type="entry name" value="FeoB_Cyto"/>
</dbReference>
<dbReference type="InterPro" id="IPR011640">
    <property type="entry name" value="Fe2_transport_prot_B_C"/>
</dbReference>
<feature type="transmembrane region" description="Helical" evidence="13">
    <location>
        <begin position="328"/>
        <end position="350"/>
    </location>
</feature>
<keyword evidence="10 13" id="KW-0342">GTP-binding</keyword>
<keyword evidence="17" id="KW-1185">Reference proteome</keyword>
<name>A0ABZ0S5U9_9GAMM</name>
<dbReference type="InterPro" id="IPR030389">
    <property type="entry name" value="G_FEOB_dom"/>
</dbReference>
<evidence type="ECO:0000256" key="10">
    <source>
        <dbReference type="ARBA" id="ARBA00023134"/>
    </source>
</evidence>
<dbReference type="NCBIfam" id="NF007105">
    <property type="entry name" value="PRK09554.1"/>
    <property type="match status" value="1"/>
</dbReference>
<dbReference type="Gene3D" id="1.10.287.1770">
    <property type="match status" value="1"/>
</dbReference>
<dbReference type="PANTHER" id="PTHR43185:SF1">
    <property type="entry name" value="FE(2+) TRANSPORTER FEOB"/>
    <property type="match status" value="1"/>
</dbReference>
<dbReference type="NCBIfam" id="TIGR00231">
    <property type="entry name" value="small_GTP"/>
    <property type="match status" value="1"/>
</dbReference>
<keyword evidence="4 13" id="KW-0410">Iron transport</keyword>
<feature type="transmembrane region" description="Helical" evidence="13">
    <location>
        <begin position="465"/>
        <end position="490"/>
    </location>
</feature>
<sequence length="803" mass="85125">MDQESGKPENSGATPAVGADSGANRPGAPAPPLTLALAGNPNCGKSALFNALTGIRQTTGNWPGVTVERKEGRCELDGRAVRVIDLPGIYSLDASSLDERVARDYLLAREADVIINVVDATNLERNLYLSVQLLEMGVPIVVALNMMDLARRRGIDIDAAALARELGCPVVPVVAVNKEGLTELSARALAVARGQESAGFSLAQDECVEQGVVALSEAILATARPLRPDTEVVDALARPPNARWLALKLLEDDAFATQQVDAPIRALAAQWRAAIAERSGEEPDIYLADSRFGHAHALTARAQRCRGQVGGTLSDAIDRVVLSRFWGVPLFLLVMYLMFVFTINIGGAFIDFFDGAAAALFVDGFGAVLDGLGTPELPRLLLAEGVGGGLTVVATFIPIIASLYIFLSALEDSGYMARAAFVMDRFMRSIGLPGKAFVPLIVGFGCNVPAVMATRTLENERERKLTILMNPFMSCGARLPVYVLFAAAFFPHSGQNVVFALYLTGIAVALLTGLVMKRTLLAGSSTGFMMELPPYHLPTVRGVLLRTWDRVRLFLREAGQIIIVMVVVLNLLGSIGTDGSIGETDSDASVLSAASRLTTPLFAPMGIDADNWPAVLGIVSGVLAKEVIVGTLDTVYGQLAAEEQPEPETPESFDLLAALSDALATIPANLGAALGGLTDPLGLGDLNGAAADPGVSAGAFGAMEVRFDGRAGAFAYLLFVLLYFPCIATIGAIVREAGNAWAAFVAAWTTGIAYITATLFYQITTFARHPWWSGSWIAISLLTLILVFVGLRIWAHRGRDTAA</sequence>
<dbReference type="Pfam" id="PF02421">
    <property type="entry name" value="FeoB_N"/>
    <property type="match status" value="1"/>
</dbReference>
<evidence type="ECO:0000256" key="3">
    <source>
        <dbReference type="ARBA" id="ARBA00022475"/>
    </source>
</evidence>
<dbReference type="InterPro" id="IPR027417">
    <property type="entry name" value="P-loop_NTPase"/>
</dbReference>
<keyword evidence="5 13" id="KW-0812">Transmembrane</keyword>
<feature type="transmembrane region" description="Helical" evidence="13">
    <location>
        <begin position="741"/>
        <end position="763"/>
    </location>
</feature>
<feature type="transmembrane region" description="Helical" evidence="13">
    <location>
        <begin position="496"/>
        <end position="516"/>
    </location>
</feature>
<keyword evidence="3" id="KW-1003">Cell membrane</keyword>
<keyword evidence="9" id="KW-0406">Ion transport</keyword>
<accession>A0ABZ0S5U9</accession>
<dbReference type="EMBL" id="CP121472">
    <property type="protein sequence ID" value="WPL16352.1"/>
    <property type="molecule type" value="Genomic_DNA"/>
</dbReference>
<dbReference type="InterPro" id="IPR005225">
    <property type="entry name" value="Small_GTP-bd"/>
</dbReference>
<dbReference type="PANTHER" id="PTHR43185">
    <property type="entry name" value="FERROUS IRON TRANSPORT PROTEIN B"/>
    <property type="match status" value="1"/>
</dbReference>
<organism evidence="16 17">
    <name type="scientific">Thiorhodovibrio winogradskyi</name>
    <dbReference type="NCBI Taxonomy" id="77007"/>
    <lineage>
        <taxon>Bacteria</taxon>
        <taxon>Pseudomonadati</taxon>
        <taxon>Pseudomonadota</taxon>
        <taxon>Gammaproteobacteria</taxon>
        <taxon>Chromatiales</taxon>
        <taxon>Chromatiaceae</taxon>
        <taxon>Thiorhodovibrio</taxon>
    </lineage>
</organism>
<comment type="subcellular location">
    <subcellularLocation>
        <location evidence="13">Cell inner membrane</location>
        <topology evidence="13">Multi-pass membrane protein</topology>
    </subcellularLocation>
    <subcellularLocation>
        <location evidence="1">Cell membrane</location>
        <topology evidence="1">Multi-pass membrane protein</topology>
    </subcellularLocation>
</comment>
<gene>
    <name evidence="16" type="primary">feoB_1</name>
    <name evidence="16" type="ORF">Thiowin_01306</name>
</gene>
<feature type="transmembrane region" description="Helical" evidence="13">
    <location>
        <begin position="436"/>
        <end position="453"/>
    </location>
</feature>
<evidence type="ECO:0000256" key="1">
    <source>
        <dbReference type="ARBA" id="ARBA00004651"/>
    </source>
</evidence>
<evidence type="ECO:0000256" key="9">
    <source>
        <dbReference type="ARBA" id="ARBA00023065"/>
    </source>
</evidence>
<dbReference type="InterPro" id="IPR011642">
    <property type="entry name" value="Gate_dom"/>
</dbReference>
<dbReference type="Gene3D" id="3.40.50.300">
    <property type="entry name" value="P-loop containing nucleotide triphosphate hydrolases"/>
    <property type="match status" value="1"/>
</dbReference>
<feature type="transmembrane region" description="Helical" evidence="13">
    <location>
        <begin position="713"/>
        <end position="734"/>
    </location>
</feature>
<comment type="similarity">
    <text evidence="13">Belongs to the TRAFAC class TrmE-Era-EngA-EngB-Septin-like GTPase superfamily. FeoB GTPase (TC 9.A.8) family.</text>
</comment>
<protein>
    <recommendedName>
        <fullName evidence="12 13">Ferrous iron transport protein B</fullName>
    </recommendedName>
</protein>
<dbReference type="InterPro" id="IPR050860">
    <property type="entry name" value="FeoB_GTPase"/>
</dbReference>
<dbReference type="Proteomes" id="UP001432180">
    <property type="component" value="Chromosome"/>
</dbReference>
<evidence type="ECO:0000259" key="15">
    <source>
        <dbReference type="PROSITE" id="PS51711"/>
    </source>
</evidence>
<keyword evidence="7 13" id="KW-1133">Transmembrane helix</keyword>
<reference evidence="16 17" key="1">
    <citation type="journal article" date="2023" name="Microorganisms">
        <title>Thiorhodovibrio frisius and Trv. litoralis spp. nov., Two Novel Members from a Clade of Fastidious Purple Sulfur Bacteria That Exhibit Unique Red-Shifted Light-Harvesting Capabilities.</title>
        <authorList>
            <person name="Methner A."/>
            <person name="Kuzyk S.B."/>
            <person name="Petersen J."/>
            <person name="Bauer S."/>
            <person name="Brinkmann H."/>
            <person name="Sichau K."/>
            <person name="Wanner G."/>
            <person name="Wolf J."/>
            <person name="Neumann-Schaal M."/>
            <person name="Henke P."/>
            <person name="Tank M."/>
            <person name="Sproer C."/>
            <person name="Bunk B."/>
            <person name="Overmann J."/>
        </authorList>
    </citation>
    <scope>NUCLEOTIDE SEQUENCE [LARGE SCALE GENOMIC DNA]</scope>
    <source>
        <strain evidence="16 17">DSM 6702</strain>
    </source>
</reference>
<evidence type="ECO:0000256" key="8">
    <source>
        <dbReference type="ARBA" id="ARBA00023004"/>
    </source>
</evidence>
<feature type="domain" description="FeoB-type G" evidence="15">
    <location>
        <begin position="32"/>
        <end position="194"/>
    </location>
</feature>
<dbReference type="Pfam" id="PF17910">
    <property type="entry name" value="FeoB_Cyto"/>
    <property type="match status" value="1"/>
</dbReference>
<dbReference type="NCBIfam" id="TIGR00437">
    <property type="entry name" value="feoB"/>
    <property type="match status" value="1"/>
</dbReference>
<dbReference type="PROSITE" id="PS51711">
    <property type="entry name" value="G_FEOB"/>
    <property type="match status" value="1"/>
</dbReference>
<evidence type="ECO:0000256" key="13">
    <source>
        <dbReference type="RuleBase" id="RU362098"/>
    </source>
</evidence>
<evidence type="ECO:0000256" key="4">
    <source>
        <dbReference type="ARBA" id="ARBA00022496"/>
    </source>
</evidence>
<dbReference type="Pfam" id="PF07664">
    <property type="entry name" value="FeoB_C"/>
    <property type="match status" value="1"/>
</dbReference>
<evidence type="ECO:0000256" key="5">
    <source>
        <dbReference type="ARBA" id="ARBA00022692"/>
    </source>
</evidence>
<evidence type="ECO:0000256" key="2">
    <source>
        <dbReference type="ARBA" id="ARBA00022448"/>
    </source>
</evidence>
<feature type="transmembrane region" description="Helical" evidence="13">
    <location>
        <begin position="385"/>
        <end position="407"/>
    </location>
</feature>
<dbReference type="InterPro" id="IPR003373">
    <property type="entry name" value="Fe2_transport_prot-B"/>
</dbReference>
<comment type="function">
    <text evidence="13">Probable transporter of a GTP-driven Fe(2+) uptake system.</text>
</comment>
<dbReference type="SUPFAM" id="SSF52540">
    <property type="entry name" value="P-loop containing nucleoside triphosphate hydrolases"/>
    <property type="match status" value="1"/>
</dbReference>
<evidence type="ECO:0000256" key="11">
    <source>
        <dbReference type="ARBA" id="ARBA00023136"/>
    </source>
</evidence>
<feature type="transmembrane region" description="Helical" evidence="13">
    <location>
        <begin position="775"/>
        <end position="795"/>
    </location>
</feature>